<dbReference type="Proteomes" id="UP000364291">
    <property type="component" value="Unassembled WGS sequence"/>
</dbReference>
<sequence length="42" mass="4588">MTMSHFIFVTIKPHTAKAAHARPAGFDGKSGRTVFINAMRVS</sequence>
<gene>
    <name evidence="1" type="ORF">PAP18089_02085</name>
</gene>
<evidence type="ECO:0000313" key="1">
    <source>
        <dbReference type="EMBL" id="VVG71113.1"/>
    </source>
</evidence>
<protein>
    <submittedName>
        <fullName evidence="1">Uncharacterized protein</fullName>
    </submittedName>
</protein>
<dbReference type="EMBL" id="CABPSX010000003">
    <property type="protein sequence ID" value="VVG71113.1"/>
    <property type="molecule type" value="Genomic_DNA"/>
</dbReference>
<organism evidence="1 2">
    <name type="scientific">Pandoraea apista</name>
    <dbReference type="NCBI Taxonomy" id="93218"/>
    <lineage>
        <taxon>Bacteria</taxon>
        <taxon>Pseudomonadati</taxon>
        <taxon>Pseudomonadota</taxon>
        <taxon>Betaproteobacteria</taxon>
        <taxon>Burkholderiales</taxon>
        <taxon>Burkholderiaceae</taxon>
        <taxon>Pandoraea</taxon>
    </lineage>
</organism>
<accession>A0A5E5P4I5</accession>
<proteinExistence type="predicted"/>
<evidence type="ECO:0000313" key="2">
    <source>
        <dbReference type="Proteomes" id="UP000364291"/>
    </source>
</evidence>
<dbReference type="AlphaFoldDB" id="A0A5E5P4I5"/>
<reference evidence="1 2" key="1">
    <citation type="submission" date="2019-08" db="EMBL/GenBank/DDBJ databases">
        <authorList>
            <person name="Peeters C."/>
        </authorList>
    </citation>
    <scope>NUCLEOTIDE SEQUENCE [LARGE SCALE GENOMIC DNA]</scope>
    <source>
        <strain evidence="1 2">LMG 18089</strain>
    </source>
</reference>
<name>A0A5E5P4I5_9BURK</name>